<organism evidence="2 3">
    <name type="scientific">Parasponia andersonii</name>
    <name type="common">Sponia andersonii</name>
    <dbReference type="NCBI Taxonomy" id="3476"/>
    <lineage>
        <taxon>Eukaryota</taxon>
        <taxon>Viridiplantae</taxon>
        <taxon>Streptophyta</taxon>
        <taxon>Embryophyta</taxon>
        <taxon>Tracheophyta</taxon>
        <taxon>Spermatophyta</taxon>
        <taxon>Magnoliopsida</taxon>
        <taxon>eudicotyledons</taxon>
        <taxon>Gunneridae</taxon>
        <taxon>Pentapetalae</taxon>
        <taxon>rosids</taxon>
        <taxon>fabids</taxon>
        <taxon>Rosales</taxon>
        <taxon>Cannabaceae</taxon>
        <taxon>Parasponia</taxon>
    </lineage>
</organism>
<keyword evidence="3" id="KW-1185">Reference proteome</keyword>
<feature type="region of interest" description="Disordered" evidence="1">
    <location>
        <begin position="37"/>
        <end position="64"/>
    </location>
</feature>
<evidence type="ECO:0000313" key="2">
    <source>
        <dbReference type="EMBL" id="PON31354.1"/>
    </source>
</evidence>
<dbReference type="EMBL" id="JXTB01001097">
    <property type="protein sequence ID" value="PON31354.1"/>
    <property type="molecule type" value="Genomic_DNA"/>
</dbReference>
<dbReference type="Proteomes" id="UP000237105">
    <property type="component" value="Unassembled WGS sequence"/>
</dbReference>
<evidence type="ECO:0000256" key="1">
    <source>
        <dbReference type="SAM" id="MobiDB-lite"/>
    </source>
</evidence>
<reference evidence="3" key="1">
    <citation type="submission" date="2016-06" db="EMBL/GenBank/DDBJ databases">
        <title>Parallel loss of symbiosis genes in relatives of nitrogen-fixing non-legume Parasponia.</title>
        <authorList>
            <person name="Van Velzen R."/>
            <person name="Holmer R."/>
            <person name="Bu F."/>
            <person name="Rutten L."/>
            <person name="Van Zeijl A."/>
            <person name="Liu W."/>
            <person name="Santuari L."/>
            <person name="Cao Q."/>
            <person name="Sharma T."/>
            <person name="Shen D."/>
            <person name="Roswanjaya Y."/>
            <person name="Wardhani T."/>
            <person name="Kalhor M.S."/>
            <person name="Jansen J."/>
            <person name="Van den Hoogen J."/>
            <person name="Gungor B."/>
            <person name="Hartog M."/>
            <person name="Hontelez J."/>
            <person name="Verver J."/>
            <person name="Yang W.-C."/>
            <person name="Schijlen E."/>
            <person name="Repin R."/>
            <person name="Schilthuizen M."/>
            <person name="Schranz E."/>
            <person name="Heidstra R."/>
            <person name="Miyata K."/>
            <person name="Fedorova E."/>
            <person name="Kohlen W."/>
            <person name="Bisseling T."/>
            <person name="Smit S."/>
            <person name="Geurts R."/>
        </authorList>
    </citation>
    <scope>NUCLEOTIDE SEQUENCE [LARGE SCALE GENOMIC DNA]</scope>
    <source>
        <strain evidence="3">cv. WU1-14</strain>
    </source>
</reference>
<gene>
    <name evidence="2" type="ORF">PanWU01x14_370530</name>
</gene>
<proteinExistence type="predicted"/>
<dbReference type="AlphaFoldDB" id="A0A2P5A495"/>
<name>A0A2P5A495_PARAD</name>
<sequence length="78" mass="8712">MSKKRPTIYAAFKEKAQEITNAEEYFLTRVKEGTITPMVGASGESGKKGKRKREPTDHNIKRASKTSHLLATLYNISA</sequence>
<evidence type="ECO:0000313" key="3">
    <source>
        <dbReference type="Proteomes" id="UP000237105"/>
    </source>
</evidence>
<protein>
    <submittedName>
        <fullName evidence="2">Uncharacterized protein</fullName>
    </submittedName>
</protein>
<comment type="caution">
    <text evidence="2">The sequence shown here is derived from an EMBL/GenBank/DDBJ whole genome shotgun (WGS) entry which is preliminary data.</text>
</comment>
<accession>A0A2P5A495</accession>